<keyword evidence="1" id="KW-0223">Dioxygenase</keyword>
<dbReference type="OrthoDB" id="27483at2759"/>
<dbReference type="Proteomes" id="UP000636479">
    <property type="component" value="Unassembled WGS sequence"/>
</dbReference>
<dbReference type="AlphaFoldDB" id="A0A8H6WFA8"/>
<dbReference type="RefSeq" id="XP_037226597.1">
    <property type="nucleotide sequence ID" value="XM_037358687.1"/>
</dbReference>
<comment type="caution">
    <text evidence="1">The sequence shown here is derived from an EMBL/GenBank/DDBJ whole genome shotgun (WGS) entry which is preliminary data.</text>
</comment>
<name>A0A8H6WFA8_9AGAR</name>
<protein>
    <submittedName>
        <fullName evidence="1">Fe2OG dioxygenase domain-containing protein</fullName>
    </submittedName>
</protein>
<organism evidence="1 2">
    <name type="scientific">Mycena indigotica</name>
    <dbReference type="NCBI Taxonomy" id="2126181"/>
    <lineage>
        <taxon>Eukaryota</taxon>
        <taxon>Fungi</taxon>
        <taxon>Dikarya</taxon>
        <taxon>Basidiomycota</taxon>
        <taxon>Agaricomycotina</taxon>
        <taxon>Agaricomycetes</taxon>
        <taxon>Agaricomycetidae</taxon>
        <taxon>Agaricales</taxon>
        <taxon>Marasmiineae</taxon>
        <taxon>Mycenaceae</taxon>
        <taxon>Mycena</taxon>
    </lineage>
</organism>
<sequence>MAEAHLSALRDVMKQSTPWICGVLDVRREDLMLFYKHAGDERWALLAMLNFGEATEAQLQDLAAACRLVTFGRGTEDGA</sequence>
<proteinExistence type="predicted"/>
<keyword evidence="1" id="KW-0560">Oxidoreductase</keyword>
<gene>
    <name evidence="1" type="ORF">MIND_00177000</name>
</gene>
<keyword evidence="2" id="KW-1185">Reference proteome</keyword>
<dbReference type="EMBL" id="JACAZF010000001">
    <property type="protein sequence ID" value="KAF7316574.1"/>
    <property type="molecule type" value="Genomic_DNA"/>
</dbReference>
<dbReference type="GO" id="GO:0051213">
    <property type="term" value="F:dioxygenase activity"/>
    <property type="evidence" value="ECO:0007669"/>
    <property type="project" value="UniProtKB-KW"/>
</dbReference>
<dbReference type="GeneID" id="59341203"/>
<accession>A0A8H6WFA8</accession>
<evidence type="ECO:0000313" key="2">
    <source>
        <dbReference type="Proteomes" id="UP000636479"/>
    </source>
</evidence>
<reference evidence="1" key="1">
    <citation type="submission" date="2020-05" db="EMBL/GenBank/DDBJ databases">
        <title>Mycena genomes resolve the evolution of fungal bioluminescence.</title>
        <authorList>
            <person name="Tsai I.J."/>
        </authorList>
    </citation>
    <scope>NUCLEOTIDE SEQUENCE</scope>
    <source>
        <strain evidence="1">171206Taipei</strain>
    </source>
</reference>
<evidence type="ECO:0000313" key="1">
    <source>
        <dbReference type="EMBL" id="KAF7316574.1"/>
    </source>
</evidence>